<dbReference type="EMBL" id="ML996565">
    <property type="protein sequence ID" value="KAF2763431.1"/>
    <property type="molecule type" value="Genomic_DNA"/>
</dbReference>
<organism evidence="2 3">
    <name type="scientific">Pseudovirgaria hyperparasitica</name>
    <dbReference type="NCBI Taxonomy" id="470096"/>
    <lineage>
        <taxon>Eukaryota</taxon>
        <taxon>Fungi</taxon>
        <taxon>Dikarya</taxon>
        <taxon>Ascomycota</taxon>
        <taxon>Pezizomycotina</taxon>
        <taxon>Dothideomycetes</taxon>
        <taxon>Dothideomycetes incertae sedis</taxon>
        <taxon>Acrospermales</taxon>
        <taxon>Acrospermaceae</taxon>
        <taxon>Pseudovirgaria</taxon>
    </lineage>
</organism>
<dbReference type="RefSeq" id="XP_033605882.1">
    <property type="nucleotide sequence ID" value="XM_033745151.1"/>
</dbReference>
<reference evidence="2" key="1">
    <citation type="journal article" date="2020" name="Stud. Mycol.">
        <title>101 Dothideomycetes genomes: a test case for predicting lifestyles and emergence of pathogens.</title>
        <authorList>
            <person name="Haridas S."/>
            <person name="Albert R."/>
            <person name="Binder M."/>
            <person name="Bloem J."/>
            <person name="Labutti K."/>
            <person name="Salamov A."/>
            <person name="Andreopoulos B."/>
            <person name="Baker S."/>
            <person name="Barry K."/>
            <person name="Bills G."/>
            <person name="Bluhm B."/>
            <person name="Cannon C."/>
            <person name="Castanera R."/>
            <person name="Culley D."/>
            <person name="Daum C."/>
            <person name="Ezra D."/>
            <person name="Gonzalez J."/>
            <person name="Henrissat B."/>
            <person name="Kuo A."/>
            <person name="Liang C."/>
            <person name="Lipzen A."/>
            <person name="Lutzoni F."/>
            <person name="Magnuson J."/>
            <person name="Mondo S."/>
            <person name="Nolan M."/>
            <person name="Ohm R."/>
            <person name="Pangilinan J."/>
            <person name="Park H.-J."/>
            <person name="Ramirez L."/>
            <person name="Alfaro M."/>
            <person name="Sun H."/>
            <person name="Tritt A."/>
            <person name="Yoshinaga Y."/>
            <person name="Zwiers L.-H."/>
            <person name="Turgeon B."/>
            <person name="Goodwin S."/>
            <person name="Spatafora J."/>
            <person name="Crous P."/>
            <person name="Grigoriev I."/>
        </authorList>
    </citation>
    <scope>NUCLEOTIDE SEQUENCE</scope>
    <source>
        <strain evidence="2">CBS 121739</strain>
    </source>
</reference>
<dbReference type="AlphaFoldDB" id="A0A6A6WMJ3"/>
<feature type="chain" id="PRO_5025430234" evidence="1">
    <location>
        <begin position="19"/>
        <end position="198"/>
    </location>
</feature>
<evidence type="ECO:0000313" key="3">
    <source>
        <dbReference type="Proteomes" id="UP000799437"/>
    </source>
</evidence>
<dbReference type="Proteomes" id="UP000799437">
    <property type="component" value="Unassembled WGS sequence"/>
</dbReference>
<sequence length="198" mass="20606">MFGYVALTTMAFAWRTYAQSSSESPSTFSPSSESPSGAFPTSTVYFAPVTITNPASCTKTSFAYIAMESVTEHEDVAATMTPWTITSFTTTPDIANPTPFIQVDVFLTQQPFSISPNPEELAFQKACYDPRATICPSSSPISGPPHVGCMSAFPGGQVANPPPPVPSQGAGAGSVQSSQVVTLSGALIAGSLAFLFGL</sequence>
<feature type="signal peptide" evidence="1">
    <location>
        <begin position="1"/>
        <end position="18"/>
    </location>
</feature>
<evidence type="ECO:0000313" key="2">
    <source>
        <dbReference type="EMBL" id="KAF2763431.1"/>
    </source>
</evidence>
<dbReference type="GeneID" id="54486205"/>
<name>A0A6A6WMJ3_9PEZI</name>
<proteinExistence type="predicted"/>
<keyword evidence="3" id="KW-1185">Reference proteome</keyword>
<accession>A0A6A6WMJ3</accession>
<protein>
    <submittedName>
        <fullName evidence="2">Uncharacterized protein</fullName>
    </submittedName>
</protein>
<keyword evidence="1" id="KW-0732">Signal</keyword>
<gene>
    <name evidence="2" type="ORF">EJ05DRAFT_482236</name>
</gene>
<evidence type="ECO:0000256" key="1">
    <source>
        <dbReference type="SAM" id="SignalP"/>
    </source>
</evidence>
<dbReference type="OrthoDB" id="4499576at2759"/>